<dbReference type="Gene3D" id="6.10.140.1310">
    <property type="match status" value="1"/>
</dbReference>
<dbReference type="EMBL" id="UINC01041287">
    <property type="protein sequence ID" value="SVB42354.1"/>
    <property type="molecule type" value="Genomic_DNA"/>
</dbReference>
<evidence type="ECO:0000313" key="2">
    <source>
        <dbReference type="EMBL" id="SVB42354.1"/>
    </source>
</evidence>
<feature type="domain" description="Phage tail assembly chaperone-like" evidence="1">
    <location>
        <begin position="66"/>
        <end position="119"/>
    </location>
</feature>
<name>A0A382DWT1_9ZZZZ</name>
<reference evidence="2" key="1">
    <citation type="submission" date="2018-05" db="EMBL/GenBank/DDBJ databases">
        <authorList>
            <person name="Lanie J.A."/>
            <person name="Ng W.-L."/>
            <person name="Kazmierczak K.M."/>
            <person name="Andrzejewski T.M."/>
            <person name="Davidsen T.M."/>
            <person name="Wayne K.J."/>
            <person name="Tettelin H."/>
            <person name="Glass J.I."/>
            <person name="Rusch D."/>
            <person name="Podicherti R."/>
            <person name="Tsui H.-C.T."/>
            <person name="Winkler M.E."/>
        </authorList>
    </citation>
    <scope>NUCLEOTIDE SEQUENCE</scope>
</reference>
<dbReference type="Pfam" id="PF16778">
    <property type="entry name" value="Phage_tail_APC"/>
    <property type="match status" value="1"/>
</dbReference>
<protein>
    <recommendedName>
        <fullName evidence="1">Phage tail assembly chaperone-like domain-containing protein</fullName>
    </recommendedName>
</protein>
<dbReference type="AlphaFoldDB" id="A0A382DWT1"/>
<dbReference type="InterPro" id="IPR031893">
    <property type="entry name" value="Phage_tail_APC"/>
</dbReference>
<gene>
    <name evidence="2" type="ORF">METZ01_LOCUS195208</name>
</gene>
<evidence type="ECO:0000259" key="1">
    <source>
        <dbReference type="Pfam" id="PF16778"/>
    </source>
</evidence>
<sequence length="120" mass="13586">IMLYARIVDNKVAEVIDAGDKDINTMFTAELVATMVQDPDGEAVQQSGWDGSKFSAPVPIVPDITEVRLKRWFLLNSSDWTQTNDSQLSESKKTEWKVYRQALRDVPASYPDHTWPTEPS</sequence>
<proteinExistence type="predicted"/>
<organism evidence="2">
    <name type="scientific">marine metagenome</name>
    <dbReference type="NCBI Taxonomy" id="408172"/>
    <lineage>
        <taxon>unclassified sequences</taxon>
        <taxon>metagenomes</taxon>
        <taxon>ecological metagenomes</taxon>
    </lineage>
</organism>
<feature type="non-terminal residue" evidence="2">
    <location>
        <position position="1"/>
    </location>
</feature>
<accession>A0A382DWT1</accession>